<dbReference type="EMBL" id="CP075869">
    <property type="protein sequence ID" value="QYT04786.1"/>
    <property type="molecule type" value="Genomic_DNA"/>
</dbReference>
<keyword evidence="1" id="KW-0479">Metal-binding</keyword>
<evidence type="ECO:0000256" key="4">
    <source>
        <dbReference type="ARBA" id="ARBA00023163"/>
    </source>
</evidence>
<evidence type="ECO:0000256" key="3">
    <source>
        <dbReference type="ARBA" id="ARBA00023015"/>
    </source>
</evidence>
<evidence type="ECO:0000256" key="2">
    <source>
        <dbReference type="ARBA" id="ARBA00022833"/>
    </source>
</evidence>
<evidence type="ECO:0000313" key="7">
    <source>
        <dbReference type="EMBL" id="QYT04786.1"/>
    </source>
</evidence>
<gene>
    <name evidence="7" type="ORF">H0G86_011688</name>
</gene>
<accession>A0A8G0LS93</accession>
<feature type="compositionally biased region" description="Polar residues" evidence="6">
    <location>
        <begin position="1"/>
        <end position="16"/>
    </location>
</feature>
<dbReference type="PANTHER" id="PTHR47660:SF3">
    <property type="entry name" value="FINGER DOMAIN PROTEIN, PUTATIVE (AFU_ORTHOLOGUE AFUA_4G03310)-RELATED"/>
    <property type="match status" value="1"/>
</dbReference>
<evidence type="ECO:0000256" key="6">
    <source>
        <dbReference type="SAM" id="MobiDB-lite"/>
    </source>
</evidence>
<keyword evidence="8" id="KW-1185">Reference proteome</keyword>
<reference evidence="7 8" key="1">
    <citation type="journal article" date="2021" name="BMC Genomics">
        <title>Telomere-to-telomere genome assembly of asparaginase-producing Trichoderma simmonsii.</title>
        <authorList>
            <person name="Chung D."/>
            <person name="Kwon Y.M."/>
            <person name="Yang Y."/>
        </authorList>
    </citation>
    <scope>NUCLEOTIDE SEQUENCE [LARGE SCALE GENOMIC DNA]</scope>
    <source>
        <strain evidence="7 8">GH-Sj1</strain>
    </source>
</reference>
<dbReference type="PANTHER" id="PTHR47660">
    <property type="entry name" value="TRANSCRIPTION FACTOR WITH C2H2 AND ZN(2)-CYS(6) DNA BINDING DOMAIN (EUROFUNG)-RELATED-RELATED"/>
    <property type="match status" value="1"/>
</dbReference>
<proteinExistence type="predicted"/>
<evidence type="ECO:0008006" key="9">
    <source>
        <dbReference type="Google" id="ProtNLM"/>
    </source>
</evidence>
<sequence length="455" mass="49117">MTNEFDVNWADMQTGSPLPVTSLPAASMGENSTRGQNVLHRSTSFCLRQQDHARAIIFPNTLLDDGRRISLDEGLSPTGVLVDDPTAPTTSVSGLDAVDVGLDLDYMDGIGTYDTAGNGTSQLRPGISTEISSIATPRSTSVLSPTHNPPAISWPVSGYSSQAITRFSATVVPQSCRKFIASTICTYPRMMLRPDSLPPFMHRHSCGLGQVDSKVSPQVTGIPSQSAVPESLAICISICHIFATKTVSSEKFFCRTVDAELRRLNEEVPGFSKGETLAAIQAVLIYIIMRFFDAGPSYFLANGGMFMTLQKLSEHFAELCPGPFSTVDSGHSECEWTEWIFDETRRRVAGVGFLLGVITGPENCNAIADPRTIPLPSSKALWDSESRALWKKNRDNALAEPQATQTRLCNLGDLMAVQQRAMQYGPADSAQENLGTWLATTDGLGLMLAAVTAGL</sequence>
<name>A0A8G0LS93_9HYPO</name>
<feature type="region of interest" description="Disordered" evidence="6">
    <location>
        <begin position="1"/>
        <end position="33"/>
    </location>
</feature>
<evidence type="ECO:0000313" key="8">
    <source>
        <dbReference type="Proteomes" id="UP000826661"/>
    </source>
</evidence>
<keyword evidence="2" id="KW-0862">Zinc</keyword>
<keyword evidence="5" id="KW-0539">Nucleus</keyword>
<evidence type="ECO:0000256" key="1">
    <source>
        <dbReference type="ARBA" id="ARBA00022723"/>
    </source>
</evidence>
<keyword evidence="4" id="KW-0804">Transcription</keyword>
<dbReference type="GO" id="GO:0046872">
    <property type="term" value="F:metal ion binding"/>
    <property type="evidence" value="ECO:0007669"/>
    <property type="project" value="UniProtKB-KW"/>
</dbReference>
<keyword evidence="3" id="KW-0805">Transcription regulation</keyword>
<organism evidence="7 8">
    <name type="scientific">Trichoderma simmonsii</name>
    <dbReference type="NCBI Taxonomy" id="1491479"/>
    <lineage>
        <taxon>Eukaryota</taxon>
        <taxon>Fungi</taxon>
        <taxon>Dikarya</taxon>
        <taxon>Ascomycota</taxon>
        <taxon>Pezizomycotina</taxon>
        <taxon>Sordariomycetes</taxon>
        <taxon>Hypocreomycetidae</taxon>
        <taxon>Hypocreales</taxon>
        <taxon>Hypocreaceae</taxon>
        <taxon>Trichoderma</taxon>
    </lineage>
</organism>
<dbReference type="AlphaFoldDB" id="A0A8G0LS93"/>
<evidence type="ECO:0000256" key="5">
    <source>
        <dbReference type="ARBA" id="ARBA00023242"/>
    </source>
</evidence>
<protein>
    <recommendedName>
        <fullName evidence="9">Transcription factor domain-containing protein</fullName>
    </recommendedName>
</protein>
<dbReference type="Proteomes" id="UP000826661">
    <property type="component" value="Chromosome VI"/>
</dbReference>